<dbReference type="EC" id="2.3.1.275" evidence="10"/>
<keyword evidence="12" id="KW-1185">Reference proteome</keyword>
<evidence type="ECO:0000256" key="7">
    <source>
        <dbReference type="ARBA" id="ARBA00023136"/>
    </source>
</evidence>
<dbReference type="Proteomes" id="UP000262379">
    <property type="component" value="Unassembled WGS sequence"/>
</dbReference>
<keyword evidence="9 10" id="KW-1208">Phospholipid metabolism</keyword>
<keyword evidence="4 10" id="KW-0812">Transmembrane</keyword>
<gene>
    <name evidence="10 11" type="primary">plsY</name>
    <name evidence="11" type="ORF">DY251_11960</name>
</gene>
<evidence type="ECO:0000256" key="4">
    <source>
        <dbReference type="ARBA" id="ARBA00022692"/>
    </source>
</evidence>
<accession>A0A371XDU5</accession>
<dbReference type="HAMAP" id="MF_01043">
    <property type="entry name" value="PlsY"/>
    <property type="match status" value="1"/>
</dbReference>
<keyword evidence="7 10" id="KW-0472">Membrane</keyword>
<dbReference type="UniPathway" id="UPA00085"/>
<reference evidence="12" key="1">
    <citation type="submission" date="2018-08" db="EMBL/GenBank/DDBJ databases">
        <authorList>
            <person name="Im W.T."/>
        </authorList>
    </citation>
    <scope>NUCLEOTIDE SEQUENCE [LARGE SCALE GENOMIC DNA]</scope>
    <source>
        <strain evidence="12">LA-28</strain>
    </source>
</reference>
<dbReference type="PANTHER" id="PTHR30309">
    <property type="entry name" value="INNER MEMBRANE PROTEIN YGIH"/>
    <property type="match status" value="1"/>
</dbReference>
<keyword evidence="1 10" id="KW-1003">Cell membrane</keyword>
<feature type="transmembrane region" description="Helical" evidence="10">
    <location>
        <begin position="16"/>
        <end position="39"/>
    </location>
</feature>
<name>A0A371XDU5_9HYPH</name>
<feature type="transmembrane region" description="Helical" evidence="10">
    <location>
        <begin position="157"/>
        <end position="190"/>
    </location>
</feature>
<comment type="pathway">
    <text evidence="10">Lipid metabolism; phospholipid metabolism.</text>
</comment>
<evidence type="ECO:0000256" key="10">
    <source>
        <dbReference type="HAMAP-Rule" id="MF_01043"/>
    </source>
</evidence>
<keyword evidence="5 10" id="KW-1133">Transmembrane helix</keyword>
<keyword evidence="3 10" id="KW-0808">Transferase</keyword>
<evidence type="ECO:0000256" key="3">
    <source>
        <dbReference type="ARBA" id="ARBA00022679"/>
    </source>
</evidence>
<evidence type="ECO:0000256" key="1">
    <source>
        <dbReference type="ARBA" id="ARBA00022475"/>
    </source>
</evidence>
<evidence type="ECO:0000256" key="8">
    <source>
        <dbReference type="ARBA" id="ARBA00023209"/>
    </source>
</evidence>
<comment type="caution">
    <text evidence="11">The sequence shown here is derived from an EMBL/GenBank/DDBJ whole genome shotgun (WGS) entry which is preliminary data.</text>
</comment>
<dbReference type="EMBL" id="QURN01000008">
    <property type="protein sequence ID" value="RFC67396.1"/>
    <property type="molecule type" value="Genomic_DNA"/>
</dbReference>
<evidence type="ECO:0000313" key="11">
    <source>
        <dbReference type="EMBL" id="RFC67396.1"/>
    </source>
</evidence>
<dbReference type="PANTHER" id="PTHR30309:SF0">
    <property type="entry name" value="GLYCEROL-3-PHOSPHATE ACYLTRANSFERASE-RELATED"/>
    <property type="match status" value="1"/>
</dbReference>
<comment type="similarity">
    <text evidence="10">Belongs to the PlsY family.</text>
</comment>
<comment type="function">
    <text evidence="10">Catalyzes the transfer of an acyl group from acyl-phosphate (acyl-PO(4)) to glycerol-3-phosphate (G3P) to form lysophosphatidic acid (LPA). This enzyme utilizes acyl-phosphate as fatty acyl donor, but not acyl-CoA or acyl-ACP.</text>
</comment>
<dbReference type="InterPro" id="IPR003811">
    <property type="entry name" value="G3P_acylTferase_PlsY"/>
</dbReference>
<evidence type="ECO:0000256" key="9">
    <source>
        <dbReference type="ARBA" id="ARBA00023264"/>
    </source>
</evidence>
<comment type="subcellular location">
    <subcellularLocation>
        <location evidence="10">Cell membrane</location>
        <topology evidence="10">Multi-pass membrane protein</topology>
    </subcellularLocation>
</comment>
<protein>
    <recommendedName>
        <fullName evidence="10">Glycerol-3-phosphate acyltransferase</fullName>
    </recommendedName>
    <alternativeName>
        <fullName evidence="10">Acyl-PO4 G3P acyltransferase</fullName>
    </alternativeName>
    <alternativeName>
        <fullName evidence="10">Acyl-phosphate--glycerol-3-phosphate acyltransferase</fullName>
    </alternativeName>
    <alternativeName>
        <fullName evidence="10">G3P acyltransferase</fullName>
        <shortName evidence="10">GPAT</shortName>
        <ecNumber evidence="10">2.3.1.275</ecNumber>
    </alternativeName>
    <alternativeName>
        <fullName evidence="10">Lysophosphatidic acid synthase</fullName>
        <shortName evidence="10">LPA synthase</shortName>
    </alternativeName>
</protein>
<dbReference type="NCBIfam" id="TIGR00023">
    <property type="entry name" value="glycerol-3-phosphate 1-O-acyltransferase PlsY"/>
    <property type="match status" value="1"/>
</dbReference>
<comment type="subunit">
    <text evidence="10">Probably interacts with PlsX.</text>
</comment>
<evidence type="ECO:0000256" key="6">
    <source>
        <dbReference type="ARBA" id="ARBA00023098"/>
    </source>
</evidence>
<dbReference type="GO" id="GO:0005886">
    <property type="term" value="C:plasma membrane"/>
    <property type="evidence" value="ECO:0007669"/>
    <property type="project" value="UniProtKB-SubCell"/>
</dbReference>
<dbReference type="GO" id="GO:0008654">
    <property type="term" value="P:phospholipid biosynthetic process"/>
    <property type="evidence" value="ECO:0007669"/>
    <property type="project" value="UniProtKB-UniRule"/>
</dbReference>
<keyword evidence="2 10" id="KW-0444">Lipid biosynthesis</keyword>
<evidence type="ECO:0000256" key="5">
    <source>
        <dbReference type="ARBA" id="ARBA00022989"/>
    </source>
</evidence>
<proteinExistence type="inferred from homology"/>
<dbReference type="GO" id="GO:0043772">
    <property type="term" value="F:acyl-phosphate glycerol-3-phosphate acyltransferase activity"/>
    <property type="evidence" value="ECO:0007669"/>
    <property type="project" value="UniProtKB-UniRule"/>
</dbReference>
<keyword evidence="11" id="KW-0012">Acyltransferase</keyword>
<keyword evidence="6 10" id="KW-0443">Lipid metabolism</keyword>
<feature type="transmembrane region" description="Helical" evidence="10">
    <location>
        <begin position="128"/>
        <end position="151"/>
    </location>
</feature>
<feature type="transmembrane region" description="Helical" evidence="10">
    <location>
        <begin position="98"/>
        <end position="116"/>
    </location>
</feature>
<evidence type="ECO:0000256" key="2">
    <source>
        <dbReference type="ARBA" id="ARBA00022516"/>
    </source>
</evidence>
<dbReference type="SMART" id="SM01207">
    <property type="entry name" value="G3P_acyltransf"/>
    <property type="match status" value="1"/>
</dbReference>
<organism evidence="11 12">
    <name type="scientific">Mesorhizobium denitrificans</name>
    <dbReference type="NCBI Taxonomy" id="2294114"/>
    <lineage>
        <taxon>Bacteria</taxon>
        <taxon>Pseudomonadati</taxon>
        <taxon>Pseudomonadota</taxon>
        <taxon>Alphaproteobacteria</taxon>
        <taxon>Hyphomicrobiales</taxon>
        <taxon>Phyllobacteriaceae</taxon>
        <taxon>Mesorhizobium</taxon>
    </lineage>
</organism>
<comment type="catalytic activity">
    <reaction evidence="10">
        <text>an acyl phosphate + sn-glycerol 3-phosphate = a 1-acyl-sn-glycero-3-phosphate + phosphate</text>
        <dbReference type="Rhea" id="RHEA:34075"/>
        <dbReference type="ChEBI" id="CHEBI:43474"/>
        <dbReference type="ChEBI" id="CHEBI:57597"/>
        <dbReference type="ChEBI" id="CHEBI:57970"/>
        <dbReference type="ChEBI" id="CHEBI:59918"/>
        <dbReference type="EC" id="2.3.1.275"/>
    </reaction>
</comment>
<dbReference type="Pfam" id="PF02660">
    <property type="entry name" value="G3P_acyltransf"/>
    <property type="match status" value="1"/>
</dbReference>
<keyword evidence="8 10" id="KW-0594">Phospholipid biosynthesis</keyword>
<dbReference type="AlphaFoldDB" id="A0A371XDU5"/>
<evidence type="ECO:0000313" key="12">
    <source>
        <dbReference type="Proteomes" id="UP000262379"/>
    </source>
</evidence>
<sequence>MGGGPQSVRQLSGRSLALIILAALVVGYLLGSIPFGLLLTRAAGLGDVRSIGSGNIGATNVLRTGHKGLAAATLLLDMFKGTVAVLLANHFFGMEAAMAAGFGAFIGHIFPVWLGFKGGKGVATYLGVLLGFGLNPALVFAVVWIAMALMFRFSSLAALSAAIIVPVSLFYMGMPMVALMFGVMSVIVFWKHRANIQRLAAGTESKIGSKG</sequence>